<name>A0A9D9I1Y5_9FIRM</name>
<accession>A0A9D9I1Y5</accession>
<sequence length="207" mass="23396">MQLEEILKQQGLSDEQVATIKKSMTDNKIYITSLENADERYTKLKGQKEDAEKQLQTANDTILELKKTNGDVDALKTKIEEYQKEIGRLKDEAIIGEKTNALKEQLAKAGVVDTDYLIYKHGGIEKFNFDKDNKPIGVEETIKPYKEDKTLSHLFNQNTNYNPHGGGEPPMQNPWSKENFNLTEQGKIIRENPAKARELASAAGITI</sequence>
<evidence type="ECO:0000256" key="1">
    <source>
        <dbReference type="SAM" id="Coils"/>
    </source>
</evidence>
<proteinExistence type="predicted"/>
<dbReference type="EMBL" id="JADIML010000206">
    <property type="protein sequence ID" value="MBO8463749.1"/>
    <property type="molecule type" value="Genomic_DNA"/>
</dbReference>
<protein>
    <submittedName>
        <fullName evidence="2">Phage scaffolding protein</fullName>
    </submittedName>
</protein>
<dbReference type="Proteomes" id="UP000823618">
    <property type="component" value="Unassembled WGS sequence"/>
</dbReference>
<evidence type="ECO:0000313" key="3">
    <source>
        <dbReference type="Proteomes" id="UP000823618"/>
    </source>
</evidence>
<dbReference type="Pfam" id="PF06810">
    <property type="entry name" value="Phage_scaffold"/>
    <property type="match status" value="1"/>
</dbReference>
<organism evidence="2 3">
    <name type="scientific">Candidatus Scybalomonas excrementavium</name>
    <dbReference type="NCBI Taxonomy" id="2840943"/>
    <lineage>
        <taxon>Bacteria</taxon>
        <taxon>Bacillati</taxon>
        <taxon>Bacillota</taxon>
        <taxon>Clostridia</taxon>
        <taxon>Lachnospirales</taxon>
        <taxon>Lachnospiraceae</taxon>
        <taxon>Lachnospiraceae incertae sedis</taxon>
        <taxon>Candidatus Scybalomonas</taxon>
    </lineage>
</organism>
<evidence type="ECO:0000313" key="2">
    <source>
        <dbReference type="EMBL" id="MBO8463749.1"/>
    </source>
</evidence>
<comment type="caution">
    <text evidence="2">The sequence shown here is derived from an EMBL/GenBank/DDBJ whole genome shotgun (WGS) entry which is preliminary data.</text>
</comment>
<dbReference type="AlphaFoldDB" id="A0A9D9I1Y5"/>
<gene>
    <name evidence="2" type="ORF">IAC13_07455</name>
</gene>
<reference evidence="2" key="2">
    <citation type="journal article" date="2021" name="PeerJ">
        <title>Extensive microbial diversity within the chicken gut microbiome revealed by metagenomics and culture.</title>
        <authorList>
            <person name="Gilroy R."/>
            <person name="Ravi A."/>
            <person name="Getino M."/>
            <person name="Pursley I."/>
            <person name="Horton D.L."/>
            <person name="Alikhan N.F."/>
            <person name="Baker D."/>
            <person name="Gharbi K."/>
            <person name="Hall N."/>
            <person name="Watson M."/>
            <person name="Adriaenssens E.M."/>
            <person name="Foster-Nyarko E."/>
            <person name="Jarju S."/>
            <person name="Secka A."/>
            <person name="Antonio M."/>
            <person name="Oren A."/>
            <person name="Chaudhuri R.R."/>
            <person name="La Ragione R."/>
            <person name="Hildebrand F."/>
            <person name="Pallen M.J."/>
        </authorList>
    </citation>
    <scope>NUCLEOTIDE SEQUENCE</scope>
    <source>
        <strain evidence="2">E3-2379</strain>
    </source>
</reference>
<reference evidence="2" key="1">
    <citation type="submission" date="2020-10" db="EMBL/GenBank/DDBJ databases">
        <authorList>
            <person name="Gilroy R."/>
        </authorList>
    </citation>
    <scope>NUCLEOTIDE SEQUENCE</scope>
    <source>
        <strain evidence="2">E3-2379</strain>
    </source>
</reference>
<keyword evidence="1" id="KW-0175">Coiled coil</keyword>
<feature type="coiled-coil region" evidence="1">
    <location>
        <begin position="34"/>
        <end position="92"/>
    </location>
</feature>
<dbReference type="InterPro" id="IPR009636">
    <property type="entry name" value="SCAF"/>
</dbReference>